<dbReference type="AlphaFoldDB" id="A0A175W8N5"/>
<accession>A0A175W8N5</accession>
<dbReference type="Proteomes" id="UP000078237">
    <property type="component" value="Unassembled WGS sequence"/>
</dbReference>
<dbReference type="OrthoDB" id="449487at2759"/>
<comment type="caution">
    <text evidence="3">The sequence shown here is derived from an EMBL/GenBank/DDBJ whole genome shotgun (WGS) entry which is preliminary data.</text>
</comment>
<sequence length="376" mass="41693">MMPARATFYLDSLPKWQSATRHLAPLIRAFSSSTAARKTRAFHQQGRAFPRTGPAILPITTYRTFHHASSYSTAPPLPSSLEPIIHPLFEPSTCTYQYVIADPTSRTAVIIDPVLDYDPCTHTITTTTADSLLALVRAHNYRVSHILETHAHADHLTAAFYLQRRLVEGQGAEGRPKVGIGKRIGRAQKYFGGKYGLGKGEYEGIFDVLWEDDEVFQVGGLKGKVVPLPGHTEDHVGYWIADNVFCGDSLFHPSLGTARCDFHGGNAHALYHSARMLLSLPDHVRIWTGHDYPAEGERGPEPWASVGEHRRKNKHVRDGITEKEFVVTRSGRDKTLAAPRLVHESLQVNIRAGHLPEADEAGTRVLKVPVNVQGAW</sequence>
<dbReference type="EMBL" id="LCTW02000074">
    <property type="protein sequence ID" value="KXX79882.1"/>
    <property type="molecule type" value="Genomic_DNA"/>
</dbReference>
<dbReference type="SMART" id="SM00849">
    <property type="entry name" value="Lactamase_B"/>
    <property type="match status" value="1"/>
</dbReference>
<dbReference type="InterPro" id="IPR001279">
    <property type="entry name" value="Metallo-B-lactamas"/>
</dbReference>
<protein>
    <submittedName>
        <fullName evidence="3">Beta-lactamase hydrolase-like protein</fullName>
    </submittedName>
</protein>
<organism evidence="3 4">
    <name type="scientific">Madurella mycetomatis</name>
    <dbReference type="NCBI Taxonomy" id="100816"/>
    <lineage>
        <taxon>Eukaryota</taxon>
        <taxon>Fungi</taxon>
        <taxon>Dikarya</taxon>
        <taxon>Ascomycota</taxon>
        <taxon>Pezizomycotina</taxon>
        <taxon>Sordariomycetes</taxon>
        <taxon>Sordariomycetidae</taxon>
        <taxon>Sordariales</taxon>
        <taxon>Sordariales incertae sedis</taxon>
        <taxon>Madurella</taxon>
    </lineage>
</organism>
<dbReference type="InterPro" id="IPR051682">
    <property type="entry name" value="Mito_Persulfide_Diox"/>
</dbReference>
<dbReference type="GO" id="GO:0046872">
    <property type="term" value="F:metal ion binding"/>
    <property type="evidence" value="ECO:0007669"/>
    <property type="project" value="UniProtKB-KW"/>
</dbReference>
<keyword evidence="1" id="KW-0479">Metal-binding</keyword>
<dbReference type="GO" id="GO:0050313">
    <property type="term" value="F:sulfur dioxygenase activity"/>
    <property type="evidence" value="ECO:0007669"/>
    <property type="project" value="InterPro"/>
</dbReference>
<dbReference type="GO" id="GO:0006749">
    <property type="term" value="P:glutathione metabolic process"/>
    <property type="evidence" value="ECO:0007669"/>
    <property type="project" value="InterPro"/>
</dbReference>
<evidence type="ECO:0000313" key="3">
    <source>
        <dbReference type="EMBL" id="KXX79882.1"/>
    </source>
</evidence>
<dbReference type="Pfam" id="PF00753">
    <property type="entry name" value="Lactamase_B"/>
    <property type="match status" value="1"/>
</dbReference>
<proteinExistence type="predicted"/>
<dbReference type="CDD" id="cd07724">
    <property type="entry name" value="POD-like_MBL-fold"/>
    <property type="match status" value="1"/>
</dbReference>
<dbReference type="InterPro" id="IPR036866">
    <property type="entry name" value="RibonucZ/Hydroxyglut_hydro"/>
</dbReference>
<reference evidence="3 4" key="1">
    <citation type="journal article" date="2016" name="Genome Announc.">
        <title>Genome Sequence of Madurella mycetomatis mm55, Isolated from a Human Mycetoma Case in Sudan.</title>
        <authorList>
            <person name="Smit S."/>
            <person name="Derks M.F."/>
            <person name="Bervoets S."/>
            <person name="Fahal A."/>
            <person name="van Leeuwen W."/>
            <person name="van Belkum A."/>
            <person name="van de Sande W.W."/>
        </authorList>
    </citation>
    <scope>NUCLEOTIDE SEQUENCE [LARGE SCALE GENOMIC DNA]</scope>
    <source>
        <strain evidence="4">mm55</strain>
    </source>
</reference>
<dbReference type="GO" id="GO:0070813">
    <property type="term" value="P:hydrogen sulfide metabolic process"/>
    <property type="evidence" value="ECO:0007669"/>
    <property type="project" value="TreeGrafter"/>
</dbReference>
<evidence type="ECO:0000313" key="4">
    <source>
        <dbReference type="Proteomes" id="UP000078237"/>
    </source>
</evidence>
<feature type="domain" description="Metallo-beta-lactamase" evidence="2">
    <location>
        <begin position="94"/>
        <end position="290"/>
    </location>
</feature>
<keyword evidence="4" id="KW-1185">Reference proteome</keyword>
<name>A0A175W8N5_9PEZI</name>
<dbReference type="PANTHER" id="PTHR43084:SF1">
    <property type="entry name" value="PERSULFIDE DIOXYGENASE ETHE1, MITOCHONDRIAL"/>
    <property type="match status" value="1"/>
</dbReference>
<dbReference type="PANTHER" id="PTHR43084">
    <property type="entry name" value="PERSULFIDE DIOXYGENASE ETHE1"/>
    <property type="match status" value="1"/>
</dbReference>
<dbReference type="Gene3D" id="3.60.15.10">
    <property type="entry name" value="Ribonuclease Z/Hydroxyacylglutathione hydrolase-like"/>
    <property type="match status" value="1"/>
</dbReference>
<dbReference type="GO" id="GO:0016787">
    <property type="term" value="F:hydrolase activity"/>
    <property type="evidence" value="ECO:0007669"/>
    <property type="project" value="UniProtKB-KW"/>
</dbReference>
<dbReference type="InterPro" id="IPR044528">
    <property type="entry name" value="POD-like_MBL-fold"/>
</dbReference>
<dbReference type="SUPFAM" id="SSF56281">
    <property type="entry name" value="Metallo-hydrolase/oxidoreductase"/>
    <property type="match status" value="1"/>
</dbReference>
<dbReference type="STRING" id="100816.A0A175W8N5"/>
<evidence type="ECO:0000259" key="2">
    <source>
        <dbReference type="SMART" id="SM00849"/>
    </source>
</evidence>
<dbReference type="FunFam" id="3.60.15.10:FF:000033">
    <property type="entry name" value="MBL fold metallo-hydrolase"/>
    <property type="match status" value="1"/>
</dbReference>
<gene>
    <name evidence="3" type="ORF">MMYC01_203764</name>
</gene>
<dbReference type="VEuPathDB" id="FungiDB:MMYC01_203764"/>
<evidence type="ECO:0000256" key="1">
    <source>
        <dbReference type="ARBA" id="ARBA00022723"/>
    </source>
</evidence>